<dbReference type="RefSeq" id="WP_160150721.1">
    <property type="nucleotide sequence ID" value="NZ_FNVT01000031.1"/>
</dbReference>
<dbReference type="EMBL" id="FNVT01000031">
    <property type="protein sequence ID" value="SEH02928.1"/>
    <property type="molecule type" value="Genomic_DNA"/>
</dbReference>
<protein>
    <submittedName>
        <fullName evidence="3">Surfactin synthase thioesterase subunit</fullName>
    </submittedName>
</protein>
<organism evidence="3 4">
    <name type="scientific">Nonomuraea solani</name>
    <dbReference type="NCBI Taxonomy" id="1144553"/>
    <lineage>
        <taxon>Bacteria</taxon>
        <taxon>Bacillati</taxon>
        <taxon>Actinomycetota</taxon>
        <taxon>Actinomycetes</taxon>
        <taxon>Streptosporangiales</taxon>
        <taxon>Streptosporangiaceae</taxon>
        <taxon>Nonomuraea</taxon>
    </lineage>
</organism>
<dbReference type="OrthoDB" id="8480037at2"/>
<accession>A0A1H6EYF1</accession>
<evidence type="ECO:0000313" key="3">
    <source>
        <dbReference type="EMBL" id="SEH02928.1"/>
    </source>
</evidence>
<dbReference type="InterPro" id="IPR012223">
    <property type="entry name" value="TEII"/>
</dbReference>
<gene>
    <name evidence="3" type="ORF">SAMN05444920_13140</name>
</gene>
<dbReference type="SUPFAM" id="SSF53474">
    <property type="entry name" value="alpha/beta-Hydrolases"/>
    <property type="match status" value="1"/>
</dbReference>
<dbReference type="AlphaFoldDB" id="A0A1H6EYF1"/>
<dbReference type="Proteomes" id="UP000236732">
    <property type="component" value="Unassembled WGS sequence"/>
</dbReference>
<feature type="domain" description="Thioesterase" evidence="2">
    <location>
        <begin position="19"/>
        <end position="227"/>
    </location>
</feature>
<evidence type="ECO:0000256" key="1">
    <source>
        <dbReference type="ARBA" id="ARBA00007169"/>
    </source>
</evidence>
<name>A0A1H6EYF1_9ACTN</name>
<comment type="similarity">
    <text evidence="1">Belongs to the thioesterase family.</text>
</comment>
<dbReference type="InterPro" id="IPR029058">
    <property type="entry name" value="AB_hydrolase_fold"/>
</dbReference>
<dbReference type="Gene3D" id="3.40.50.1820">
    <property type="entry name" value="alpha/beta hydrolase"/>
    <property type="match status" value="1"/>
</dbReference>
<proteinExistence type="inferred from homology"/>
<dbReference type="GO" id="GO:0008610">
    <property type="term" value="P:lipid biosynthetic process"/>
    <property type="evidence" value="ECO:0007669"/>
    <property type="project" value="TreeGrafter"/>
</dbReference>
<dbReference type="InterPro" id="IPR001031">
    <property type="entry name" value="Thioesterase"/>
</dbReference>
<dbReference type="PANTHER" id="PTHR11487:SF0">
    <property type="entry name" value="S-ACYL FATTY ACID SYNTHASE THIOESTERASE, MEDIUM CHAIN"/>
    <property type="match status" value="1"/>
</dbReference>
<reference evidence="3 4" key="1">
    <citation type="submission" date="2016-10" db="EMBL/GenBank/DDBJ databases">
        <authorList>
            <person name="de Groot N.N."/>
        </authorList>
    </citation>
    <scope>NUCLEOTIDE SEQUENCE [LARGE SCALE GENOMIC DNA]</scope>
    <source>
        <strain evidence="3 4">CGMCC 4.7037</strain>
    </source>
</reference>
<dbReference type="PANTHER" id="PTHR11487">
    <property type="entry name" value="THIOESTERASE"/>
    <property type="match status" value="1"/>
</dbReference>
<evidence type="ECO:0000259" key="2">
    <source>
        <dbReference type="Pfam" id="PF00975"/>
    </source>
</evidence>
<dbReference type="Pfam" id="PF00975">
    <property type="entry name" value="Thioesterase"/>
    <property type="match status" value="1"/>
</dbReference>
<evidence type="ECO:0000313" key="4">
    <source>
        <dbReference type="Proteomes" id="UP000236732"/>
    </source>
</evidence>
<sequence>MTECFWTPRRRPEAVLRAVCFPHAGGDAPSYEALARALPDHVEVLAVRMPRPGDGVEVSDLAGLVGRIVAAGVRVRRPYMMVGQSLGGLIAFETARAMSGSPPVACLIVSSAPPRLWAERFGDHTPDDHRVLARMWRGDERMREALNDPVVHRLILRDLWADLRLLRGYAASAGPLPAVPVRVLVGADDPGLTAGEAAGWARCTSGGCSVRSVPSGHFVVQDAEAFVVEEITRVAARISAEAEGE</sequence>
<keyword evidence="4" id="KW-1185">Reference proteome</keyword>